<protein>
    <submittedName>
        <fullName evidence="2">Exosortase-associated protein EpsI, B-type</fullName>
    </submittedName>
</protein>
<name>A0ABW7GID0_9BURK</name>
<dbReference type="Pfam" id="PF11984">
    <property type="entry name" value="DUF3485"/>
    <property type="match status" value="1"/>
</dbReference>
<evidence type="ECO:0000259" key="1">
    <source>
        <dbReference type="Pfam" id="PF11984"/>
    </source>
</evidence>
<dbReference type="InterPro" id="IPR014263">
    <property type="entry name" value="Methanolan_biosynth_EpsI"/>
</dbReference>
<evidence type="ECO:0000313" key="2">
    <source>
        <dbReference type="EMBL" id="MFG6461721.1"/>
    </source>
</evidence>
<gene>
    <name evidence="2" type="primary">epsI</name>
    <name evidence="2" type="ORF">ACG04Q_09075</name>
</gene>
<reference evidence="2 3" key="1">
    <citation type="submission" date="2024-08" db="EMBL/GenBank/DDBJ databases">
        <authorList>
            <person name="Lu H."/>
        </authorList>
    </citation>
    <scope>NUCLEOTIDE SEQUENCE [LARGE SCALE GENOMIC DNA]</scope>
    <source>
        <strain evidence="2 3">DXS20W</strain>
    </source>
</reference>
<organism evidence="2 3">
    <name type="scientific">Pelomonas lactea</name>
    <dbReference type="NCBI Taxonomy" id="3299030"/>
    <lineage>
        <taxon>Bacteria</taxon>
        <taxon>Pseudomonadati</taxon>
        <taxon>Pseudomonadota</taxon>
        <taxon>Betaproteobacteria</taxon>
        <taxon>Burkholderiales</taxon>
        <taxon>Sphaerotilaceae</taxon>
        <taxon>Roseateles</taxon>
    </lineage>
</organism>
<proteinExistence type="predicted"/>
<dbReference type="InterPro" id="IPR006311">
    <property type="entry name" value="TAT_signal"/>
</dbReference>
<dbReference type="Proteomes" id="UP001606302">
    <property type="component" value="Unassembled WGS sequence"/>
</dbReference>
<sequence length="232" mass="25675">MTSSRRKALTVCVASAAALGCAHWWRPTQRLADRLPKFDLETAFPRTLDGWGVDDRLPVQLVSPDQKAVLDQIYSQTLSRTYVSSEGQRIMLSVAYGGDQSDATRAHRPEVCYPAQGFQIKDDHSGLIRLADRTVHTRRLVAVQGGRVEPITYWVMVGNQVAVSGTEQKLRQLAYSTRGLIPDGMLVRISNISPDAEVSYQLHQAFAQQLARSLRAPELDRIFGLPLSSAAS</sequence>
<dbReference type="EMBL" id="JBIGHX010000003">
    <property type="protein sequence ID" value="MFG6461721.1"/>
    <property type="molecule type" value="Genomic_DNA"/>
</dbReference>
<comment type="caution">
    <text evidence="2">The sequence shown here is derived from an EMBL/GenBank/DDBJ whole genome shotgun (WGS) entry which is preliminary data.</text>
</comment>
<dbReference type="NCBIfam" id="NF045609">
    <property type="entry name" value="EpsI_type_B"/>
    <property type="match status" value="1"/>
</dbReference>
<dbReference type="RefSeq" id="WP_394510586.1">
    <property type="nucleotide sequence ID" value="NZ_JBIGHX010000003.1"/>
</dbReference>
<feature type="domain" description="Methanolan biosynthesis EpsI" evidence="1">
    <location>
        <begin position="10"/>
        <end position="215"/>
    </location>
</feature>
<dbReference type="PROSITE" id="PS51318">
    <property type="entry name" value="TAT"/>
    <property type="match status" value="1"/>
</dbReference>
<keyword evidence="3" id="KW-1185">Reference proteome</keyword>
<dbReference type="InterPro" id="IPR054653">
    <property type="entry name" value="EpsI_type_B_pred"/>
</dbReference>
<accession>A0ABW7GID0</accession>
<dbReference type="NCBIfam" id="TIGR02914">
    <property type="entry name" value="EpsI_fam"/>
    <property type="match status" value="1"/>
</dbReference>
<evidence type="ECO:0000313" key="3">
    <source>
        <dbReference type="Proteomes" id="UP001606302"/>
    </source>
</evidence>
<dbReference type="PROSITE" id="PS51257">
    <property type="entry name" value="PROKAR_LIPOPROTEIN"/>
    <property type="match status" value="1"/>
</dbReference>